<evidence type="ECO:0000313" key="3">
    <source>
        <dbReference type="Proteomes" id="UP000663843"/>
    </source>
</evidence>
<dbReference type="Proteomes" id="UP000663843">
    <property type="component" value="Unassembled WGS sequence"/>
</dbReference>
<evidence type="ECO:0000256" key="1">
    <source>
        <dbReference type="SAM" id="MobiDB-lite"/>
    </source>
</evidence>
<protein>
    <submittedName>
        <fullName evidence="2">Uncharacterized protein</fullName>
    </submittedName>
</protein>
<feature type="region of interest" description="Disordered" evidence="1">
    <location>
        <begin position="370"/>
        <end position="394"/>
    </location>
</feature>
<feature type="compositionally biased region" description="Acidic residues" evidence="1">
    <location>
        <begin position="783"/>
        <end position="796"/>
    </location>
</feature>
<proteinExistence type="predicted"/>
<gene>
    <name evidence="2" type="ORF">RDB_LOCUS163607</name>
</gene>
<feature type="region of interest" description="Disordered" evidence="1">
    <location>
        <begin position="775"/>
        <end position="796"/>
    </location>
</feature>
<dbReference type="EMBL" id="CAJMWT010006740">
    <property type="protein sequence ID" value="CAE6519637.1"/>
    <property type="molecule type" value="Genomic_DNA"/>
</dbReference>
<accession>A0A8H3DE72</accession>
<sequence length="1289" mass="141387">MSAELREKILKDHQQLSLVSLADAADALAKAAVTLAAAARATVVAFSTETLVSPVIEETQGINIGKGSNDIHKLISDAEGLASTRLGLDEEAVDSTNKAVSLSTDIDSQKQTSERVNQPYHLLVDTEADVLLFVCALIDKRRKAICYMPCGTNPLKTYKQLIENVTETPVHMLTSTSSKQDQCYTDFLENDGSVLLVPESLSPEFNIEGDNSWVIHVGWPVSETQYTVQRKNHRAHNNVLVAYSGDQSLYASGDRIVELAEPWPQDNTSFRASVSILRPLYEVVLSEISLDMKSRVYQDWIQFHAIHGPRRVEAWTTSMMVKRANQYILEVLHWSGPHTGGDDITLPEVSSGFVTQNELQSAIQEGLLRVEEEDSDPNESPPAAAPGPQPTLTQPEFQLVTGHTYFALEEDFDAIPLICFISSKYDKVICFLEGHGALRHYQRLFAQITGRHVITPTVSNNQANEAIEEAVARLLSATPPTILLLAYTTTNLPSALTTGSIDCCLYWGLNSPLKQGTAKKNRSLINCATTIIITIPLQLGGIPTSSDLRKHPSSTIPQDYSENSVLAPMRNKTMLVLMSDKGVVRELYINRVYGVGAIPRQSLSAEDAARRANQYAARVLLHGDSADASELFPPLDARPPAPRVAVEKFKLQPAVDAADILNNACLGNIRVEQLSTLAHAADCLATAAGALSQAARAVAESFTSEPLSEAELEDSEDTTAIKNLVSKDSELSAEPPLNLILLNPVPDPIAITGNSELEQVGGEQAKLIEELLLEDSTSRSENNEQEVNELDKDEDSSFCTAEVLDEQMEDFYKSSETGDVNSHEELASEIGKADPDDSVTLTEAEQPIDSENLIHLEKSHRILVEDEFDVLLSVCALIGKDQRVICYMPCGTSPLTFYKQLIESVTGTHAFFPERTGAAKRDAAYKKSLESNNSVALVPGTLALNVELEGSNTWVIHVGWPPNREKYATQIKSHQAAHNVIIAFTGDLELYPSRTPLMAQTQTWPKYPELTTSANDLRQTYELKLAAIPDDVKEKIYADWIQSHGVYGPRYVKTWDATALSLESGTPAESLLPEVSPGFVGQNLLESAVQSGVLHAKHDSGLNHISSLAQVDLKSPIPTISEVGTSTRSALVAGYSGDKANAQGTRPRTENLTEEPDFKLKSGHTYFTTEEDFDAMPLICFLAGKYDKTVCFLEGQGSLRHYQKLFSKILQSKFLVVAPEATNSDQANSEAASLFIKSSIPSMLLLTYSTTNLPYALRENRIGCCIYWGFHLPLKQGLHYLCKSLRFDN</sequence>
<name>A0A8H3DE72_9AGAM</name>
<organism evidence="2 3">
    <name type="scientific">Rhizoctonia solani</name>
    <dbReference type="NCBI Taxonomy" id="456999"/>
    <lineage>
        <taxon>Eukaryota</taxon>
        <taxon>Fungi</taxon>
        <taxon>Dikarya</taxon>
        <taxon>Basidiomycota</taxon>
        <taxon>Agaricomycotina</taxon>
        <taxon>Agaricomycetes</taxon>
        <taxon>Cantharellales</taxon>
        <taxon>Ceratobasidiaceae</taxon>
        <taxon>Rhizoctonia</taxon>
    </lineage>
</organism>
<evidence type="ECO:0000313" key="2">
    <source>
        <dbReference type="EMBL" id="CAE6519637.1"/>
    </source>
</evidence>
<feature type="compositionally biased region" description="Pro residues" evidence="1">
    <location>
        <begin position="379"/>
        <end position="389"/>
    </location>
</feature>
<comment type="caution">
    <text evidence="2">The sequence shown here is derived from an EMBL/GenBank/DDBJ whole genome shotgun (WGS) entry which is preliminary data.</text>
</comment>
<reference evidence="2" key="1">
    <citation type="submission" date="2021-01" db="EMBL/GenBank/DDBJ databases">
        <authorList>
            <person name="Kaushik A."/>
        </authorList>
    </citation>
    <scope>NUCLEOTIDE SEQUENCE</scope>
    <source>
        <strain evidence="2">AG2-2IIIB</strain>
    </source>
</reference>